<keyword evidence="3" id="KW-1185">Reference proteome</keyword>
<dbReference type="Proteomes" id="UP000002497">
    <property type="component" value="Unassembled WGS sequence"/>
</dbReference>
<dbReference type="PANTHER" id="PTHR22929:SF0">
    <property type="entry name" value="TRANSCRIPTION FACTOR TFIIIB COMPONENT B'' HOMOLOG"/>
    <property type="match status" value="1"/>
</dbReference>
<dbReference type="VEuPathDB" id="FungiDB:D8B26_000710"/>
<dbReference type="GO" id="GO:0001156">
    <property type="term" value="F:TFIIIC-class transcription factor complex binding"/>
    <property type="evidence" value="ECO:0007669"/>
    <property type="project" value="TreeGrafter"/>
</dbReference>
<dbReference type="InterPro" id="IPR001005">
    <property type="entry name" value="SANT/Myb"/>
</dbReference>
<evidence type="ECO:0000256" key="1">
    <source>
        <dbReference type="SAM" id="MobiDB-lite"/>
    </source>
</evidence>
<dbReference type="PANTHER" id="PTHR22929">
    <property type="entry name" value="RNA POLYMERASE III TRANSCRIPTION INITIATION FACTOR B"/>
    <property type="match status" value="1"/>
</dbReference>
<reference evidence="3" key="2">
    <citation type="submission" date="2010-03" db="EMBL/GenBank/DDBJ databases">
        <title>The genome sequence of Coccidioides posadasii strain Silveira.</title>
        <authorList>
            <consortium name="The Broad Institute Genome Sequencing Center for Infectious Disease"/>
            <person name="Neafsey D."/>
            <person name="Orbach M."/>
            <person name="Henn M.R."/>
            <person name="Cole G.T."/>
            <person name="Galgiani J."/>
            <person name="Gardner M.J."/>
            <person name="Kirkland T.N."/>
            <person name="Taylor J.W."/>
            <person name="Young S.K."/>
            <person name="Zeng Q."/>
            <person name="Koehrsen M."/>
            <person name="Alvarado L."/>
            <person name="Berlin A."/>
            <person name="Borenstein D."/>
            <person name="Chapman S.B."/>
            <person name="Chen Z."/>
            <person name="Engels R."/>
            <person name="Freedman E."/>
            <person name="Gellesch M."/>
            <person name="Goldberg J."/>
            <person name="Griggs A."/>
            <person name="Gujja S."/>
            <person name="Heilman E."/>
            <person name="Heiman D."/>
            <person name="Howarth C."/>
            <person name="Jen D."/>
            <person name="Larson L."/>
            <person name="Mehta T."/>
            <person name="Neiman D."/>
            <person name="Park D."/>
            <person name="Pearson M."/>
            <person name="Richards J."/>
            <person name="Roberts A."/>
            <person name="Saif S."/>
            <person name="Shea T."/>
            <person name="Shenoy N."/>
            <person name="Sisk P."/>
            <person name="Stolte C."/>
            <person name="Sykes S."/>
            <person name="Walk T."/>
            <person name="White J."/>
            <person name="Yandava C."/>
            <person name="Haas B."/>
            <person name="Nusbaum C."/>
            <person name="Birren B."/>
        </authorList>
    </citation>
    <scope>NUCLEOTIDE SEQUENCE [LARGE SCALE GENOMIC DNA]</scope>
    <source>
        <strain evidence="3">RMSCC 757 / Silveira</strain>
    </source>
</reference>
<organism evidence="3">
    <name type="scientific">Coccidioides posadasii (strain RMSCC 757 / Silveira)</name>
    <name type="common">Valley fever fungus</name>
    <dbReference type="NCBI Taxonomy" id="443226"/>
    <lineage>
        <taxon>Eukaryota</taxon>
        <taxon>Fungi</taxon>
        <taxon>Dikarya</taxon>
        <taxon>Ascomycota</taxon>
        <taxon>Pezizomycotina</taxon>
        <taxon>Eurotiomycetes</taxon>
        <taxon>Eurotiomycetidae</taxon>
        <taxon>Onygenales</taxon>
        <taxon>Onygenaceae</taxon>
        <taxon>Coccidioides</taxon>
    </lineage>
</organism>
<dbReference type="InterPro" id="IPR009057">
    <property type="entry name" value="Homeodomain-like_sf"/>
</dbReference>
<feature type="compositionally biased region" description="Polar residues" evidence="1">
    <location>
        <begin position="1"/>
        <end position="10"/>
    </location>
</feature>
<feature type="compositionally biased region" description="Low complexity" evidence="1">
    <location>
        <begin position="205"/>
        <end position="239"/>
    </location>
</feature>
<dbReference type="GO" id="GO:0070898">
    <property type="term" value="P:RNA polymerase III preinitiation complex assembly"/>
    <property type="evidence" value="ECO:0007669"/>
    <property type="project" value="TreeGrafter"/>
</dbReference>
<feature type="compositionally biased region" description="Basic and acidic residues" evidence="1">
    <location>
        <begin position="513"/>
        <end position="528"/>
    </location>
</feature>
<reference evidence="3" key="1">
    <citation type="journal article" date="2010" name="Genome Res.">
        <title>Population genomic sequencing of Coccidioides fungi reveals recent hybridization and transposon control.</title>
        <authorList>
            <person name="Neafsey D.E."/>
            <person name="Barker B.M."/>
            <person name="Sharpton T.J."/>
            <person name="Stajich J.E."/>
            <person name="Park D.J."/>
            <person name="Whiston E."/>
            <person name="Hung C.-Y."/>
            <person name="McMahan C."/>
            <person name="White J."/>
            <person name="Sykes S."/>
            <person name="Heiman D."/>
            <person name="Young S."/>
            <person name="Zeng Q."/>
            <person name="Abouelleil A."/>
            <person name="Aftuck L."/>
            <person name="Bessette D."/>
            <person name="Brown A."/>
            <person name="FitzGerald M."/>
            <person name="Lui A."/>
            <person name="Macdonald J.P."/>
            <person name="Priest M."/>
            <person name="Orbach M.J."/>
            <person name="Galgiani J.N."/>
            <person name="Kirkland T.N."/>
            <person name="Cole G.T."/>
            <person name="Birren B.W."/>
            <person name="Henn M.R."/>
            <person name="Taylor J.W."/>
            <person name="Rounsley S.D."/>
        </authorList>
    </citation>
    <scope>NUCLEOTIDE SEQUENCE [LARGE SCALE GENOMIC DNA]</scope>
    <source>
        <strain evidence="3">RMSCC 757 / Silveira</strain>
    </source>
</reference>
<accession>E9D8N5</accession>
<dbReference type="eggNOG" id="KOG2009">
    <property type="taxonomic scope" value="Eukaryota"/>
</dbReference>
<dbReference type="InterPro" id="IPR039467">
    <property type="entry name" value="TFIIIB_B''_Myb"/>
</dbReference>
<dbReference type="OMA" id="EDQHAKE"/>
<feature type="compositionally biased region" description="Polar residues" evidence="1">
    <location>
        <begin position="171"/>
        <end position="180"/>
    </location>
</feature>
<name>E9D8N5_COCPS</name>
<dbReference type="SUPFAM" id="SSF46689">
    <property type="entry name" value="Homeodomain-like"/>
    <property type="match status" value="1"/>
</dbReference>
<dbReference type="OrthoDB" id="272624at2759"/>
<feature type="region of interest" description="Disordered" evidence="1">
    <location>
        <begin position="1"/>
        <end position="365"/>
    </location>
</feature>
<feature type="region of interest" description="Disordered" evidence="1">
    <location>
        <begin position="513"/>
        <end position="576"/>
    </location>
</feature>
<evidence type="ECO:0000313" key="3">
    <source>
        <dbReference type="Proteomes" id="UP000002497"/>
    </source>
</evidence>
<feature type="compositionally biased region" description="Low complexity" evidence="1">
    <location>
        <begin position="80"/>
        <end position="100"/>
    </location>
</feature>
<dbReference type="STRING" id="443226.E9D8N5"/>
<gene>
    <name evidence="2" type="ORF">CPSG_06187</name>
</gene>
<dbReference type="HOGENOM" id="CLU_022548_1_0_1"/>
<feature type="compositionally biased region" description="Low complexity" evidence="1">
    <location>
        <begin position="18"/>
        <end position="28"/>
    </location>
</feature>
<dbReference type="CDD" id="cd00167">
    <property type="entry name" value="SANT"/>
    <property type="match status" value="1"/>
</dbReference>
<feature type="compositionally biased region" description="Basic residues" evidence="1">
    <location>
        <begin position="240"/>
        <end position="251"/>
    </location>
</feature>
<feature type="compositionally biased region" description="Basic and acidic residues" evidence="1">
    <location>
        <begin position="297"/>
        <end position="362"/>
    </location>
</feature>
<dbReference type="AlphaFoldDB" id="E9D8N5"/>
<dbReference type="VEuPathDB" id="FungiDB:CPSG_06187"/>
<feature type="compositionally biased region" description="Low complexity" evidence="1">
    <location>
        <begin position="36"/>
        <end position="71"/>
    </location>
</feature>
<sequence length="576" mass="63575">MASFSSSVINKSGKKFAPKIPARRAPAPSTTPAPPARDTTLQPSQASQISSQARSSPPATARPAPASSSTPVKSPEHAKPSAQPSSPSPRTRRSPASPKAVRIPLPSRRSSVSTAPQTQSSTVKSPSQKPTSLGTGNAGSTLISTPRADAQGGSPAPGRPSFVTLDITENPALSDSQTSVRPAKRIRVSEPETRILPPSRREAESQAIAPTASAASVTPSVESTTTQDTEAPVPATKKTATSKKSKAKRKRVAENEGEECAEDSVSPRKPRGRRKREETPENAESIEIVSAVVKMSDLCRDLRTGRKSKREMELRSMEAAEFARKQRERESREQSTTQDQKKDTTERQSESREQRLSRDEIKASGPQMRIVNGEIVLDTSSLQMDRHADAARNAEEMEEVVENPLTRRINQASFGKRTRYEAWDEELTDLFYKGLRMFGTDFMMISKMFPGRTRRHIKLKFCNEERKDPERIKETLLGPREAVDLDAYSEMTNTVYDDPKVIHQELEEEKKRIEQQHAKEREAREEQLRNPGDGNVLPSIENGADTKRGRSQKKKQAKSAQFGGGTEEILGTIDDF</sequence>
<dbReference type="Gene3D" id="1.20.58.1880">
    <property type="match status" value="1"/>
</dbReference>
<proteinExistence type="predicted"/>
<dbReference type="EMBL" id="GL636495">
    <property type="protein sequence ID" value="EFW16919.1"/>
    <property type="molecule type" value="Genomic_DNA"/>
</dbReference>
<feature type="compositionally biased region" description="Polar residues" evidence="1">
    <location>
        <begin position="108"/>
        <end position="144"/>
    </location>
</feature>
<evidence type="ECO:0000313" key="2">
    <source>
        <dbReference type="EMBL" id="EFW16919.1"/>
    </source>
</evidence>
<dbReference type="FunFam" id="1.10.10.60:FF:000322">
    <property type="entry name" value="Transcription factor TFIIIB component B"/>
    <property type="match status" value="1"/>
</dbReference>
<protein>
    <submittedName>
        <fullName evidence="2">Transcription factor tfiiib</fullName>
    </submittedName>
</protein>
<feature type="compositionally biased region" description="Basic and acidic residues" evidence="1">
    <location>
        <begin position="187"/>
        <end position="204"/>
    </location>
</feature>
<dbReference type="Pfam" id="PF15963">
    <property type="entry name" value="Myb_DNA-bind_7"/>
    <property type="match status" value="1"/>
</dbReference>
<dbReference type="GO" id="GO:0000126">
    <property type="term" value="C:transcription factor TFIIIB complex"/>
    <property type="evidence" value="ECO:0007669"/>
    <property type="project" value="TreeGrafter"/>
</dbReference>